<evidence type="ECO:0000313" key="3">
    <source>
        <dbReference type="EMBL" id="KAG5192265.1"/>
    </source>
</evidence>
<dbReference type="Proteomes" id="UP000664859">
    <property type="component" value="Unassembled WGS sequence"/>
</dbReference>
<feature type="chain" id="PRO_5032389891" description="DUF3172 domain-containing protein" evidence="2">
    <location>
        <begin position="18"/>
        <end position="301"/>
    </location>
</feature>
<feature type="region of interest" description="Disordered" evidence="1">
    <location>
        <begin position="279"/>
        <end position="301"/>
    </location>
</feature>
<dbReference type="Pfam" id="PF11371">
    <property type="entry name" value="DUF3172"/>
    <property type="match status" value="1"/>
</dbReference>
<organism evidence="3 4">
    <name type="scientific">Tribonema minus</name>
    <dbReference type="NCBI Taxonomy" id="303371"/>
    <lineage>
        <taxon>Eukaryota</taxon>
        <taxon>Sar</taxon>
        <taxon>Stramenopiles</taxon>
        <taxon>Ochrophyta</taxon>
        <taxon>PX clade</taxon>
        <taxon>Xanthophyceae</taxon>
        <taxon>Tribonematales</taxon>
        <taxon>Tribonemataceae</taxon>
        <taxon>Tribonema</taxon>
    </lineage>
</organism>
<feature type="signal peptide" evidence="2">
    <location>
        <begin position="1"/>
        <end position="17"/>
    </location>
</feature>
<dbReference type="InterPro" id="IPR021511">
    <property type="entry name" value="DUF3172"/>
</dbReference>
<protein>
    <recommendedName>
        <fullName evidence="5">DUF3172 domain-containing protein</fullName>
    </recommendedName>
</protein>
<gene>
    <name evidence="3" type="ORF">JKP88DRAFT_204414</name>
</gene>
<evidence type="ECO:0000256" key="2">
    <source>
        <dbReference type="SAM" id="SignalP"/>
    </source>
</evidence>
<dbReference type="EMBL" id="JAFCMP010000008">
    <property type="protein sequence ID" value="KAG5192265.1"/>
    <property type="molecule type" value="Genomic_DNA"/>
</dbReference>
<keyword evidence="4" id="KW-1185">Reference proteome</keyword>
<comment type="caution">
    <text evidence="3">The sequence shown here is derived from an EMBL/GenBank/DDBJ whole genome shotgun (WGS) entry which is preliminary data.</text>
</comment>
<name>A0A836CMQ9_9STRA</name>
<keyword evidence="2" id="KW-0732">Signal</keyword>
<proteinExistence type="predicted"/>
<sequence>MAKAAVVLLACLCRCSAFSLRSPVQYRSSGTAVHSRQLAKAGHTHHLQVLSARLDDEEDDEEFFDDEFESERPRRQRRREPRYDGFEDVRTYTSRGAVGERRRDKGFFNSVKIPKALLAGIFVLGIGTGVTVDSAINTNPKDLASRDAIDRNAPNPGICQTYGSSAMVVDERVFVTFNPFSIYVAQADVKPGCVLRQSNFVQVLKRRNLINDAEVETCKGGMNTWAFVGDLNGKPQLSCVYQSDDAQNEFVSDPKIGLGEDVYDDDRAAEQAARAARAVAASATKPGPQAQGMQVEGSQKK</sequence>
<reference evidence="3" key="1">
    <citation type="submission" date="2021-02" db="EMBL/GenBank/DDBJ databases">
        <title>First Annotated Genome of the Yellow-green Alga Tribonema minus.</title>
        <authorList>
            <person name="Mahan K.M."/>
        </authorList>
    </citation>
    <scope>NUCLEOTIDE SEQUENCE</scope>
    <source>
        <strain evidence="3">UTEX B ZZ1240</strain>
    </source>
</reference>
<accession>A0A836CMQ9</accession>
<evidence type="ECO:0000313" key="4">
    <source>
        <dbReference type="Proteomes" id="UP000664859"/>
    </source>
</evidence>
<evidence type="ECO:0000256" key="1">
    <source>
        <dbReference type="SAM" id="MobiDB-lite"/>
    </source>
</evidence>
<evidence type="ECO:0008006" key="5">
    <source>
        <dbReference type="Google" id="ProtNLM"/>
    </source>
</evidence>
<dbReference type="OrthoDB" id="197940at2759"/>
<dbReference type="AlphaFoldDB" id="A0A836CMQ9"/>